<evidence type="ECO:0000313" key="3">
    <source>
        <dbReference type="Proteomes" id="UP000664144"/>
    </source>
</evidence>
<feature type="transmembrane region" description="Helical" evidence="1">
    <location>
        <begin position="197"/>
        <end position="222"/>
    </location>
</feature>
<dbReference type="SUPFAM" id="SSF81343">
    <property type="entry name" value="Fumarate reductase respiratory complex transmembrane subunits"/>
    <property type="match status" value="1"/>
</dbReference>
<reference evidence="2" key="1">
    <citation type="submission" date="2021-03" db="EMBL/GenBank/DDBJ databases">
        <authorList>
            <person name="Kim M.K."/>
        </authorList>
    </citation>
    <scope>NUCLEOTIDE SEQUENCE</scope>
    <source>
        <strain evidence="2">BT186</strain>
    </source>
</reference>
<keyword evidence="3" id="KW-1185">Reference proteome</keyword>
<keyword evidence="1" id="KW-0472">Membrane</keyword>
<dbReference type="AlphaFoldDB" id="A0A939JCV7"/>
<dbReference type="CDD" id="cd03498">
    <property type="entry name" value="SQR_TypeB_2_TM"/>
    <property type="match status" value="1"/>
</dbReference>
<keyword evidence="1" id="KW-1133">Transmembrane helix</keyword>
<evidence type="ECO:0000313" key="2">
    <source>
        <dbReference type="EMBL" id="MBO0360596.1"/>
    </source>
</evidence>
<dbReference type="GO" id="GO:0016020">
    <property type="term" value="C:membrane"/>
    <property type="evidence" value="ECO:0007669"/>
    <property type="project" value="InterPro"/>
</dbReference>
<gene>
    <name evidence="2" type="ORF">J0X19_21725</name>
</gene>
<dbReference type="RefSeq" id="WP_206986514.1">
    <property type="nucleotide sequence ID" value="NZ_JAFLQZ010000021.1"/>
</dbReference>
<evidence type="ECO:0000256" key="1">
    <source>
        <dbReference type="SAM" id="Phobius"/>
    </source>
</evidence>
<dbReference type="Proteomes" id="UP000664144">
    <property type="component" value="Unassembled WGS sequence"/>
</dbReference>
<proteinExistence type="predicted"/>
<feature type="transmembrane region" description="Helical" evidence="1">
    <location>
        <begin position="60"/>
        <end position="80"/>
    </location>
</feature>
<dbReference type="EMBL" id="JAFLQZ010000021">
    <property type="protein sequence ID" value="MBO0360596.1"/>
    <property type="molecule type" value="Genomic_DNA"/>
</dbReference>
<sequence length="225" mass="25585">MSWINNTLSSSIGRKIIMAITGLFLCSFLVVHLIGNLQLFKGDGGLAFNTYSHFMSTNPMIRVAEIILVAGFGFHIYEALVLTRRNQSARGNQKYVVDHIGQNSDWKSRNMGVLGSVILVFLIVHLYNFYYRYHYEPLPFDSQNNKNLYAVVMTSFQTWWYVALYVLAQVALCYHLLHGFASGFQTLGLNHRKYTPVIKAVGYGFSIIVCAGFAAMPLYFFIFKS</sequence>
<feature type="transmembrane region" description="Helical" evidence="1">
    <location>
        <begin position="158"/>
        <end position="177"/>
    </location>
</feature>
<dbReference type="InterPro" id="IPR034804">
    <property type="entry name" value="SQR/QFR_C/D"/>
</dbReference>
<keyword evidence="1" id="KW-0812">Transmembrane</keyword>
<feature type="transmembrane region" description="Helical" evidence="1">
    <location>
        <begin position="111"/>
        <end position="130"/>
    </location>
</feature>
<dbReference type="Gene3D" id="1.20.1300.10">
    <property type="entry name" value="Fumarate reductase/succinate dehydrogenase, transmembrane subunit"/>
    <property type="match status" value="1"/>
</dbReference>
<organism evidence="2 3">
    <name type="scientific">Hymenobacter telluris</name>
    <dbReference type="NCBI Taxonomy" id="2816474"/>
    <lineage>
        <taxon>Bacteria</taxon>
        <taxon>Pseudomonadati</taxon>
        <taxon>Bacteroidota</taxon>
        <taxon>Cytophagia</taxon>
        <taxon>Cytophagales</taxon>
        <taxon>Hymenobacteraceae</taxon>
        <taxon>Hymenobacter</taxon>
    </lineage>
</organism>
<protein>
    <submittedName>
        <fullName evidence="2">Succinate dehydrogenase cytochrome b subunit</fullName>
    </submittedName>
</protein>
<dbReference type="NCBIfam" id="TIGR02046">
    <property type="entry name" value="sdhC_b558_fam"/>
    <property type="match status" value="1"/>
</dbReference>
<comment type="caution">
    <text evidence="2">The sequence shown here is derived from an EMBL/GenBank/DDBJ whole genome shotgun (WGS) entry which is preliminary data.</text>
</comment>
<name>A0A939JCV7_9BACT</name>
<accession>A0A939JCV7</accession>
<dbReference type="InterPro" id="IPR011138">
    <property type="entry name" value="Cytochrome_b-558"/>
</dbReference>
<feature type="transmembrane region" description="Helical" evidence="1">
    <location>
        <begin position="16"/>
        <end position="40"/>
    </location>
</feature>